<feature type="compositionally biased region" description="Low complexity" evidence="1">
    <location>
        <begin position="900"/>
        <end position="950"/>
    </location>
</feature>
<dbReference type="Gene3D" id="3.30.420.10">
    <property type="entry name" value="Ribonuclease H-like superfamily/Ribonuclease H"/>
    <property type="match status" value="1"/>
</dbReference>
<dbReference type="Proteomes" id="UP000613740">
    <property type="component" value="Unassembled WGS sequence"/>
</dbReference>
<reference evidence="2" key="1">
    <citation type="journal article" date="2020" name="bioRxiv">
        <title>Comparative genomics of Chlamydomonas.</title>
        <authorList>
            <person name="Craig R.J."/>
            <person name="Hasan A.R."/>
            <person name="Ness R.W."/>
            <person name="Keightley P.D."/>
        </authorList>
    </citation>
    <scope>NUCLEOTIDE SEQUENCE</scope>
    <source>
        <strain evidence="2">CCAP 11/173</strain>
    </source>
</reference>
<dbReference type="OrthoDB" id="549150at2759"/>
<feature type="compositionally biased region" description="Gly residues" evidence="1">
    <location>
        <begin position="388"/>
        <end position="406"/>
    </location>
</feature>
<evidence type="ECO:0000256" key="1">
    <source>
        <dbReference type="SAM" id="MobiDB-lite"/>
    </source>
</evidence>
<organism evidence="2 3">
    <name type="scientific">Chlamydomonas schloesseri</name>
    <dbReference type="NCBI Taxonomy" id="2026947"/>
    <lineage>
        <taxon>Eukaryota</taxon>
        <taxon>Viridiplantae</taxon>
        <taxon>Chlorophyta</taxon>
        <taxon>core chlorophytes</taxon>
        <taxon>Chlorophyceae</taxon>
        <taxon>CS clade</taxon>
        <taxon>Chlamydomonadales</taxon>
        <taxon>Chlamydomonadaceae</taxon>
        <taxon>Chlamydomonas</taxon>
    </lineage>
</organism>
<feature type="compositionally biased region" description="Low complexity" evidence="1">
    <location>
        <begin position="378"/>
        <end position="387"/>
    </location>
</feature>
<feature type="compositionally biased region" description="Polar residues" evidence="1">
    <location>
        <begin position="881"/>
        <end position="892"/>
    </location>
</feature>
<dbReference type="EMBL" id="JAEHOD010000051">
    <property type="protein sequence ID" value="KAG2436041.1"/>
    <property type="molecule type" value="Genomic_DNA"/>
</dbReference>
<dbReference type="InterPro" id="IPR036397">
    <property type="entry name" value="RNaseH_sf"/>
</dbReference>
<proteinExistence type="predicted"/>
<evidence type="ECO:0000313" key="2">
    <source>
        <dbReference type="EMBL" id="KAG2436041.1"/>
    </source>
</evidence>
<gene>
    <name evidence="2" type="ORF">HYH02_011752</name>
</gene>
<accession>A0A835TD55</accession>
<dbReference type="GO" id="GO:0003676">
    <property type="term" value="F:nucleic acid binding"/>
    <property type="evidence" value="ECO:0007669"/>
    <property type="project" value="InterPro"/>
</dbReference>
<feature type="region of interest" description="Disordered" evidence="1">
    <location>
        <begin position="973"/>
        <end position="1041"/>
    </location>
</feature>
<feature type="compositionally biased region" description="Low complexity" evidence="1">
    <location>
        <begin position="973"/>
        <end position="992"/>
    </location>
</feature>
<keyword evidence="3" id="KW-1185">Reference proteome</keyword>
<name>A0A835TD55_9CHLO</name>
<comment type="caution">
    <text evidence="2">The sequence shown here is derived from an EMBL/GenBank/DDBJ whole genome shotgun (WGS) entry which is preliminary data.</text>
</comment>
<feature type="region of interest" description="Disordered" evidence="1">
    <location>
        <begin position="1"/>
        <end position="20"/>
    </location>
</feature>
<sequence length="1377" mass="139958">MRQHVDDNGQQEEGSAEERRWQRTQSLWKRAVDTVFPCALPKSLRQASSQLINYHNKARAELAAWLLDQGATCADGAVPLPDVESFLWDNFGAWLQDGAQHWPSFSDFVVEFLRHPDSRSVFLLVPAPRVWPGAVAGGAAARWHVEVDQGAVLSAVLEDARYGYPPQHLSAAVALAAGDASAAADVSAAQKSMAHLIHWMARATFSVSALKAAEAAEAETAAEQDDETTASGGASSSTAAAAAALTAAGTVAAAAPRTLEAAACVVRREMVLWLAAHTDPFEGRLRARVSNLGNYCHGAKLSHLWQALAADPNAGDPQQPRLTPFLQAPESLGVFHVEHTETCGRRSMVVLDLAALWTAAMNAEPPAKTQTREHRCGRGVTAAATASRGGGAAASGGGAAASGGGAAADPPSVVVEQLDLKELARIAFATEGSGSGSSCADGAGTALRRALAVRLAGSGGSSGGAGPMAKLADLERHLQEEHAGLWCDPSYSHPPLRDFLLQPASRGVFDVIALPFGGPGSALVTLKVDSLRLAATAALEAAARRQQEQQRLAQAEPAATAAAAAAAGAAAATATAEAALAGKRAEELARMAFPPPHGSAGRWATERAARRLRRALVVWLAGSPCEEQLGPLCAPVSDAGAFLRLNHNSDWLNRAHGWPTLKTFLLQGQSRGVFVERPGLSASAPAVRLDMGALCKAAAAPAAVADSSSAASGGEPSSLVAATASRRATAAAGGEPAAAACASPPQQPAAAAAAESFDTLARRAFLLNSRVLSDTERAARTLRRALVVWLAGSPCQQQLGPLCAPVSNAAQFLRKQHADLWCDPAHAWPKAKEFLLEGKSRRVFVVESGLKATVPLVRLDLNALRQAARGEGKDDAGASAPSWTTGSTTVAATDQRAVSARGRSAAQPPQAAGSPTLAAAAAAAVAGGRDTQQSAAAPPAASPAGPLQAAKPPPLSWADKSRLTTGMVTAGATSSVSAAAPHPDTANSSAARNPPPPPAPALAQVTARSTAAPKATAQQPHPPPEQSATAPPATGGSDAFQGPITAVAADTQHAQVAAAADASGLLAADAGSQFPLPAAEDLAAAGLPDAGVCVVDDPYGEQLIAMLQHCGCGSSLGLAVQAHAGWPVLVSLYAPPALMQLEGPDGGEETVVQWPAAVYLVDPLAAAAAYGGGADGDMAAAALLCSLQPLLEAPSVTKVVFGGRDTGHDAAGIRSGSSNLSSSLACLIAAIDSCTAGSAEAVAAAGEGGCSIRPCVDSAVLLRGLEAILGLPPSVSAQASHVARLRDALAGTGLWADRPQLLAALTARHFAALREDAQAAVGADEEAAGRLLTRPLAPSQVEVAAQGARHLPELWAALVQEAVPWVAEQATAAAHGL</sequence>
<feature type="region of interest" description="Disordered" evidence="1">
    <location>
        <begin position="870"/>
        <end position="959"/>
    </location>
</feature>
<protein>
    <submittedName>
        <fullName evidence="2">Uncharacterized protein</fullName>
    </submittedName>
</protein>
<evidence type="ECO:0000313" key="3">
    <source>
        <dbReference type="Proteomes" id="UP000613740"/>
    </source>
</evidence>
<feature type="region of interest" description="Disordered" evidence="1">
    <location>
        <begin position="364"/>
        <end position="410"/>
    </location>
</feature>